<accession>A0A841GXA3</accession>
<evidence type="ECO:0000313" key="4">
    <source>
        <dbReference type="Proteomes" id="UP000582837"/>
    </source>
</evidence>
<reference evidence="3 4" key="1">
    <citation type="submission" date="2020-08" db="EMBL/GenBank/DDBJ databases">
        <title>Genomic Encyclopedia of Type Strains, Phase IV (KMG-IV): sequencing the most valuable type-strain genomes for metagenomic binning, comparative biology and taxonomic classification.</title>
        <authorList>
            <person name="Goeker M."/>
        </authorList>
    </citation>
    <scope>NUCLEOTIDE SEQUENCE [LARGE SCALE GENOMIC DNA]</scope>
    <source>
        <strain evidence="3 4">DSM 29007</strain>
    </source>
</reference>
<dbReference type="InterPro" id="IPR005031">
    <property type="entry name" value="COQ10_START"/>
</dbReference>
<name>A0A841GXA3_9BACT</name>
<sequence>MLTIDETVMRAPVQACYQAGADVERWPERLPHYRWVRFQRRDGFGTGLIEMAAGRAFGPLSWPVWWVSEMHVDEARPAVVYRHVAGITTGMDVEWTFEDRGDGTTLVRIVHAWKEGPRWPLPGFVRRWIGDAVIGPVFIHAVASRTLAGIRRHVERG</sequence>
<evidence type="ECO:0000256" key="1">
    <source>
        <dbReference type="ARBA" id="ARBA00008918"/>
    </source>
</evidence>
<keyword evidence="4" id="KW-1185">Reference proteome</keyword>
<proteinExistence type="inferred from homology"/>
<comment type="similarity">
    <text evidence="1">Belongs to the ribosome association toxin RatA family.</text>
</comment>
<evidence type="ECO:0000259" key="2">
    <source>
        <dbReference type="Pfam" id="PF03364"/>
    </source>
</evidence>
<dbReference type="Gene3D" id="3.30.530.20">
    <property type="match status" value="1"/>
</dbReference>
<dbReference type="InterPro" id="IPR023393">
    <property type="entry name" value="START-like_dom_sf"/>
</dbReference>
<dbReference type="Proteomes" id="UP000582837">
    <property type="component" value="Unassembled WGS sequence"/>
</dbReference>
<gene>
    <name evidence="3" type="ORF">HNQ61_001333</name>
</gene>
<protein>
    <recommendedName>
        <fullName evidence="2">Coenzyme Q-binding protein COQ10 START domain-containing protein</fullName>
    </recommendedName>
</protein>
<dbReference type="SUPFAM" id="SSF55961">
    <property type="entry name" value="Bet v1-like"/>
    <property type="match status" value="1"/>
</dbReference>
<comment type="caution">
    <text evidence="3">The sequence shown here is derived from an EMBL/GenBank/DDBJ whole genome shotgun (WGS) entry which is preliminary data.</text>
</comment>
<organism evidence="3 4">
    <name type="scientific">Longimicrobium terrae</name>
    <dbReference type="NCBI Taxonomy" id="1639882"/>
    <lineage>
        <taxon>Bacteria</taxon>
        <taxon>Pseudomonadati</taxon>
        <taxon>Gemmatimonadota</taxon>
        <taxon>Longimicrobiia</taxon>
        <taxon>Longimicrobiales</taxon>
        <taxon>Longimicrobiaceae</taxon>
        <taxon>Longimicrobium</taxon>
    </lineage>
</organism>
<evidence type="ECO:0000313" key="3">
    <source>
        <dbReference type="EMBL" id="MBB6069716.1"/>
    </source>
</evidence>
<feature type="domain" description="Coenzyme Q-binding protein COQ10 START" evidence="2">
    <location>
        <begin position="10"/>
        <end position="134"/>
    </location>
</feature>
<dbReference type="RefSeq" id="WP_170036180.1">
    <property type="nucleotide sequence ID" value="NZ_JABDTL010000002.1"/>
</dbReference>
<dbReference type="Pfam" id="PF03364">
    <property type="entry name" value="Polyketide_cyc"/>
    <property type="match status" value="1"/>
</dbReference>
<dbReference type="AlphaFoldDB" id="A0A841GXA3"/>
<dbReference type="EMBL" id="JACHIA010000003">
    <property type="protein sequence ID" value="MBB6069716.1"/>
    <property type="molecule type" value="Genomic_DNA"/>
</dbReference>